<keyword evidence="9" id="KW-1185">Reference proteome</keyword>
<dbReference type="Proteomes" id="UP000198619">
    <property type="component" value="Unassembled WGS sequence"/>
</dbReference>
<keyword evidence="5" id="KW-0378">Hydrolase</keyword>
<dbReference type="PROSITE" id="PS00482">
    <property type="entry name" value="DIHYDROOROTASE_1"/>
    <property type="match status" value="1"/>
</dbReference>
<organism evidence="8 9">
    <name type="scientific">Clostridium frigidicarnis</name>
    <dbReference type="NCBI Taxonomy" id="84698"/>
    <lineage>
        <taxon>Bacteria</taxon>
        <taxon>Bacillati</taxon>
        <taxon>Bacillota</taxon>
        <taxon>Clostridia</taxon>
        <taxon>Eubacteriales</taxon>
        <taxon>Clostridiaceae</taxon>
        <taxon>Clostridium</taxon>
    </lineage>
</organism>
<dbReference type="SUPFAM" id="SSF51556">
    <property type="entry name" value="Metallo-dependent hydrolases"/>
    <property type="match status" value="1"/>
</dbReference>
<dbReference type="EMBL" id="FOKI01000067">
    <property type="protein sequence ID" value="SFB45574.1"/>
    <property type="molecule type" value="Genomic_DNA"/>
</dbReference>
<dbReference type="GO" id="GO:0005737">
    <property type="term" value="C:cytoplasm"/>
    <property type="evidence" value="ECO:0007669"/>
    <property type="project" value="TreeGrafter"/>
</dbReference>
<proteinExistence type="inferred from homology"/>
<dbReference type="GO" id="GO:0006221">
    <property type="term" value="P:pyrimidine nucleotide biosynthetic process"/>
    <property type="evidence" value="ECO:0007669"/>
    <property type="project" value="UniProtKB-KW"/>
</dbReference>
<protein>
    <submittedName>
        <fullName evidence="8">Dihydroorotase</fullName>
    </submittedName>
</protein>
<accession>A0A1I1B5D2</accession>
<reference evidence="8 9" key="1">
    <citation type="submission" date="2016-10" db="EMBL/GenBank/DDBJ databases">
        <authorList>
            <person name="de Groot N.N."/>
        </authorList>
    </citation>
    <scope>NUCLEOTIDE SEQUENCE [LARGE SCALE GENOMIC DNA]</scope>
    <source>
        <strain evidence="8 9">DSM 12271</strain>
    </source>
</reference>
<dbReference type="InterPro" id="IPR011059">
    <property type="entry name" value="Metal-dep_hydrolase_composite"/>
</dbReference>
<keyword evidence="6" id="KW-0665">Pyrimidine biosynthesis</keyword>
<dbReference type="NCBIfam" id="TIGR00857">
    <property type="entry name" value="pyrC_multi"/>
    <property type="match status" value="1"/>
</dbReference>
<comment type="function">
    <text evidence="2">Catalyzes the reversible cyclization of carbamoyl aspartate to dihydroorotate.</text>
</comment>
<comment type="cofactor">
    <cofactor evidence="1">
        <name>Zn(2+)</name>
        <dbReference type="ChEBI" id="CHEBI:29105"/>
    </cofactor>
</comment>
<evidence type="ECO:0000256" key="6">
    <source>
        <dbReference type="ARBA" id="ARBA00022975"/>
    </source>
</evidence>
<dbReference type="AlphaFoldDB" id="A0A1I1B5D2"/>
<dbReference type="STRING" id="84698.SAMN04488528_106710"/>
<dbReference type="OrthoDB" id="9765462at2"/>
<dbReference type="InterPro" id="IPR006680">
    <property type="entry name" value="Amidohydro-rel"/>
</dbReference>
<evidence type="ECO:0000256" key="1">
    <source>
        <dbReference type="ARBA" id="ARBA00001947"/>
    </source>
</evidence>
<dbReference type="InterPro" id="IPR004722">
    <property type="entry name" value="DHOase"/>
</dbReference>
<evidence type="ECO:0000259" key="7">
    <source>
        <dbReference type="Pfam" id="PF01979"/>
    </source>
</evidence>
<dbReference type="SUPFAM" id="SSF51338">
    <property type="entry name" value="Composite domain of metallo-dependent hydrolases"/>
    <property type="match status" value="1"/>
</dbReference>
<dbReference type="GO" id="GO:0004151">
    <property type="term" value="F:dihydroorotase activity"/>
    <property type="evidence" value="ECO:0007669"/>
    <property type="project" value="InterPro"/>
</dbReference>
<dbReference type="GO" id="GO:0046872">
    <property type="term" value="F:metal ion binding"/>
    <property type="evidence" value="ECO:0007669"/>
    <property type="project" value="UniProtKB-KW"/>
</dbReference>
<dbReference type="RefSeq" id="WP_090043236.1">
    <property type="nucleotide sequence ID" value="NZ_FOKI01000067.1"/>
</dbReference>
<dbReference type="GO" id="GO:0004038">
    <property type="term" value="F:allantoinase activity"/>
    <property type="evidence" value="ECO:0007669"/>
    <property type="project" value="TreeGrafter"/>
</dbReference>
<sequence length="401" mass="44292">MNKLIIKNVEIVDFSNTLNGDVYIEDGIIKEIGIEINKDCEVIDGMGKTLMPGFIDLHAHFREPGFEYKEDIKSGSGAAAKGGYTSVVLMANTKPAISNKKDYDYVIQRGKEIGITNIHQCVTVTKDMKGSSTEHLDSMLNIEGLKFISEDGKGVMDSKIMIEAMNKAKKKNIVVISHAESHDLSSVDMRLAENTMTWRDITLAQHTGTRLHMAHVSTKEAMNHIIDGKKNGVNLTCEVTPHHIALNSKTKYRVNPPLREEEDRLALIEGIKSGYVDCIGTDHAPHSEEDKIGGAPGMIGLEFSFTICNTKLVEDKHITINQLSYLMSKGPAKIMDDNSRGSIAIGKIADLVLIDRNRKIKLNKESIVSKSKNSPLIGFEGFGQVAMTMKNGKIVYKEGEF</sequence>
<evidence type="ECO:0000256" key="3">
    <source>
        <dbReference type="ARBA" id="ARBA00010286"/>
    </source>
</evidence>
<feature type="domain" description="Amidohydrolase-related" evidence="7">
    <location>
        <begin position="49"/>
        <end position="395"/>
    </location>
</feature>
<evidence type="ECO:0000256" key="2">
    <source>
        <dbReference type="ARBA" id="ARBA00002368"/>
    </source>
</evidence>
<dbReference type="PANTHER" id="PTHR43668">
    <property type="entry name" value="ALLANTOINASE"/>
    <property type="match status" value="1"/>
</dbReference>
<dbReference type="PANTHER" id="PTHR43668:SF2">
    <property type="entry name" value="ALLANTOINASE"/>
    <property type="match status" value="1"/>
</dbReference>
<dbReference type="CDD" id="cd01317">
    <property type="entry name" value="DHOase_IIa"/>
    <property type="match status" value="1"/>
</dbReference>
<dbReference type="Pfam" id="PF01979">
    <property type="entry name" value="Amidohydro_1"/>
    <property type="match status" value="1"/>
</dbReference>
<evidence type="ECO:0000256" key="5">
    <source>
        <dbReference type="ARBA" id="ARBA00022801"/>
    </source>
</evidence>
<gene>
    <name evidence="8" type="ORF">SAMN04488528_106710</name>
</gene>
<dbReference type="GO" id="GO:0006145">
    <property type="term" value="P:purine nucleobase catabolic process"/>
    <property type="evidence" value="ECO:0007669"/>
    <property type="project" value="TreeGrafter"/>
</dbReference>
<name>A0A1I1B5D2_9CLOT</name>
<dbReference type="InterPro" id="IPR032466">
    <property type="entry name" value="Metal_Hydrolase"/>
</dbReference>
<evidence type="ECO:0000313" key="9">
    <source>
        <dbReference type="Proteomes" id="UP000198619"/>
    </source>
</evidence>
<evidence type="ECO:0000256" key="4">
    <source>
        <dbReference type="ARBA" id="ARBA00022723"/>
    </source>
</evidence>
<dbReference type="InterPro" id="IPR002195">
    <property type="entry name" value="Dihydroorotase_CS"/>
</dbReference>
<comment type="similarity">
    <text evidence="3">Belongs to the metallo-dependent hydrolases superfamily. DHOase family. Class I DHOase subfamily.</text>
</comment>
<dbReference type="Gene3D" id="3.20.20.140">
    <property type="entry name" value="Metal-dependent hydrolases"/>
    <property type="match status" value="1"/>
</dbReference>
<evidence type="ECO:0000313" key="8">
    <source>
        <dbReference type="EMBL" id="SFB45574.1"/>
    </source>
</evidence>
<keyword evidence="4" id="KW-0479">Metal-binding</keyword>
<dbReference type="InterPro" id="IPR050138">
    <property type="entry name" value="DHOase/Allantoinase_Hydrolase"/>
</dbReference>
<dbReference type="PROSITE" id="PS00483">
    <property type="entry name" value="DIHYDROOROTASE_2"/>
    <property type="match status" value="1"/>
</dbReference>